<dbReference type="GO" id="GO:0016020">
    <property type="term" value="C:membrane"/>
    <property type="evidence" value="ECO:0007669"/>
    <property type="project" value="UniProtKB-SubCell"/>
</dbReference>
<dbReference type="HOGENOM" id="CLU_070413_0_0_1"/>
<protein>
    <submittedName>
        <fullName evidence="7">Uncharacterized protein</fullName>
    </submittedName>
</protein>
<keyword evidence="2 6" id="KW-0812">Transmembrane</keyword>
<dbReference type="Proteomes" id="UP000008068">
    <property type="component" value="Unassembled WGS sequence"/>
</dbReference>
<dbReference type="PRINTS" id="PR00697">
    <property type="entry name" value="TMPROTEINSRA"/>
</dbReference>
<evidence type="ECO:0000256" key="4">
    <source>
        <dbReference type="ARBA" id="ARBA00023136"/>
    </source>
</evidence>
<comment type="subcellular location">
    <subcellularLocation>
        <location evidence="1">Membrane</location>
        <topology evidence="1">Multi-pass membrane protein</topology>
    </subcellularLocation>
</comment>
<feature type="transmembrane region" description="Helical" evidence="6">
    <location>
        <begin position="199"/>
        <end position="219"/>
    </location>
</feature>
<name>G0MZR6_CAEBE</name>
<evidence type="ECO:0000313" key="8">
    <source>
        <dbReference type="Proteomes" id="UP000008068"/>
    </source>
</evidence>
<proteinExistence type="inferred from homology"/>
<dbReference type="OrthoDB" id="5849943at2759"/>
<keyword evidence="8" id="KW-1185">Reference proteome</keyword>
<comment type="similarity">
    <text evidence="5">Belongs to the nematode receptor-like protein sra family.</text>
</comment>
<feature type="transmembrane region" description="Helical" evidence="6">
    <location>
        <begin position="27"/>
        <end position="48"/>
    </location>
</feature>
<reference evidence="8" key="1">
    <citation type="submission" date="2011-07" db="EMBL/GenBank/DDBJ databases">
        <authorList>
            <consortium name="Caenorhabditis brenneri Sequencing and Analysis Consortium"/>
            <person name="Wilson R.K."/>
        </authorList>
    </citation>
    <scope>NUCLEOTIDE SEQUENCE [LARGE SCALE GENOMIC DNA]</scope>
    <source>
        <strain evidence="8">PB2801</strain>
    </source>
</reference>
<feature type="transmembrane region" description="Helical" evidence="6">
    <location>
        <begin position="150"/>
        <end position="171"/>
    </location>
</feature>
<evidence type="ECO:0000256" key="5">
    <source>
        <dbReference type="ARBA" id="ARBA00037994"/>
    </source>
</evidence>
<evidence type="ECO:0000256" key="6">
    <source>
        <dbReference type="SAM" id="Phobius"/>
    </source>
</evidence>
<sequence length="341" mass="38576">MYTNQTAEELELMRCTSEGIFRAQNSIWLKLNCGVVYLLAFLTFILSYKAAKFLKDHNVYSHGSQILLFSTLLTANINQAIFLEIKIRQLIHVLTYSNDPCQIEFHSPDCIYDQTIYSFTNVLSTALGSALTYSLPTLLSIITTGILNQLVWLDIYLQVLFSLIIHLYTYAGISRAGYVPSCQYPPQLSLDTFESVNKATFWFIMANCLLTIVILLLNIQKNNKIKISIFVTKVRYNSFENLLTTKAICSISSTQFAFLSLSTAAVSVISTIEAGISEEVFHLVAQSLTGLVYANLSIPILILFKTNKCIEKRRKSIDKMTNNTNEADYYMSSLRASWEKI</sequence>
<feature type="transmembrane region" description="Helical" evidence="6">
    <location>
        <begin position="283"/>
        <end position="304"/>
    </location>
</feature>
<dbReference type="GO" id="GO:0007606">
    <property type="term" value="P:sensory perception of chemical stimulus"/>
    <property type="evidence" value="ECO:0007669"/>
    <property type="project" value="InterPro"/>
</dbReference>
<organism evidence="8">
    <name type="scientific">Caenorhabditis brenneri</name>
    <name type="common">Nematode worm</name>
    <dbReference type="NCBI Taxonomy" id="135651"/>
    <lineage>
        <taxon>Eukaryota</taxon>
        <taxon>Metazoa</taxon>
        <taxon>Ecdysozoa</taxon>
        <taxon>Nematoda</taxon>
        <taxon>Chromadorea</taxon>
        <taxon>Rhabditida</taxon>
        <taxon>Rhabditina</taxon>
        <taxon>Rhabditomorpha</taxon>
        <taxon>Rhabditoidea</taxon>
        <taxon>Rhabditidae</taxon>
        <taxon>Peloderinae</taxon>
        <taxon>Caenorhabditis</taxon>
    </lineage>
</organism>
<keyword evidence="3 6" id="KW-1133">Transmembrane helix</keyword>
<dbReference type="AlphaFoldDB" id="G0MZR6"/>
<dbReference type="EMBL" id="GL379822">
    <property type="protein sequence ID" value="EGT48122.1"/>
    <property type="molecule type" value="Genomic_DNA"/>
</dbReference>
<evidence type="ECO:0000256" key="1">
    <source>
        <dbReference type="ARBA" id="ARBA00004141"/>
    </source>
</evidence>
<dbReference type="Pfam" id="PF02117">
    <property type="entry name" value="7TM_GPCR_Sra"/>
    <property type="match status" value="1"/>
</dbReference>
<dbReference type="InterPro" id="IPR000344">
    <property type="entry name" value="7TM_GPCR_serpentine_rcpt_Sra"/>
</dbReference>
<dbReference type="InParanoid" id="G0MZR6"/>
<dbReference type="GO" id="GO:0004930">
    <property type="term" value="F:G protein-coupled receptor activity"/>
    <property type="evidence" value="ECO:0007669"/>
    <property type="project" value="InterPro"/>
</dbReference>
<evidence type="ECO:0000313" key="7">
    <source>
        <dbReference type="EMBL" id="EGT48122.1"/>
    </source>
</evidence>
<dbReference type="eggNOG" id="ENOG502TGN7">
    <property type="taxonomic scope" value="Eukaryota"/>
</dbReference>
<accession>G0MZR6</accession>
<dbReference type="FunCoup" id="G0MZR6">
    <property type="interactions" value="2"/>
</dbReference>
<feature type="transmembrane region" description="Helical" evidence="6">
    <location>
        <begin position="256"/>
        <end position="277"/>
    </location>
</feature>
<evidence type="ECO:0000256" key="2">
    <source>
        <dbReference type="ARBA" id="ARBA00022692"/>
    </source>
</evidence>
<keyword evidence="4 6" id="KW-0472">Membrane</keyword>
<evidence type="ECO:0000256" key="3">
    <source>
        <dbReference type="ARBA" id="ARBA00022989"/>
    </source>
</evidence>
<dbReference type="PANTHER" id="PTHR31582">
    <property type="entry name" value="SERPENTINE RECEPTOR, CLASS A (ALPHA)-RELATED-RELATED"/>
    <property type="match status" value="1"/>
</dbReference>
<dbReference type="PANTHER" id="PTHR31582:SF2">
    <property type="entry name" value="G-PROTEIN COUPLED RECEPTORS FAMILY 1 PROFILE DOMAIN-CONTAINING PROTEIN-RELATED"/>
    <property type="match status" value="1"/>
</dbReference>
<gene>
    <name evidence="7" type="ORF">CAEBREN_18505</name>
</gene>
<dbReference type="OMA" id="MRCTSEG"/>